<dbReference type="Proteomes" id="UP000000267">
    <property type="component" value="Unassembled WGS sequence"/>
</dbReference>
<evidence type="ECO:0000259" key="1">
    <source>
        <dbReference type="Pfam" id="PF00849"/>
    </source>
</evidence>
<dbReference type="OMA" id="RVQGKFP"/>
<dbReference type="PROSITE" id="PS01129">
    <property type="entry name" value="PSI_RLU"/>
    <property type="match status" value="1"/>
</dbReference>
<accession>A7TK47</accession>
<dbReference type="Gene3D" id="3.30.2350.10">
    <property type="entry name" value="Pseudouridine synthase"/>
    <property type="match status" value="1"/>
</dbReference>
<dbReference type="OrthoDB" id="424794at2759"/>
<dbReference type="AlphaFoldDB" id="A7TK47"/>
<dbReference type="eggNOG" id="KOG1919">
    <property type="taxonomic scope" value="Eukaryota"/>
</dbReference>
<dbReference type="CDD" id="cd02557">
    <property type="entry name" value="PseudoU_synth_ScRIB2"/>
    <property type="match status" value="1"/>
</dbReference>
<evidence type="ECO:0000313" key="3">
    <source>
        <dbReference type="Proteomes" id="UP000000267"/>
    </source>
</evidence>
<organism evidence="3">
    <name type="scientific">Vanderwaltozyma polyspora (strain ATCC 22028 / DSM 70294 / BCRC 21397 / CBS 2163 / NBRC 10782 / NRRL Y-8283 / UCD 57-17)</name>
    <name type="common">Kluyveromyces polysporus</name>
    <dbReference type="NCBI Taxonomy" id="436907"/>
    <lineage>
        <taxon>Eukaryota</taxon>
        <taxon>Fungi</taxon>
        <taxon>Dikarya</taxon>
        <taxon>Ascomycota</taxon>
        <taxon>Saccharomycotina</taxon>
        <taxon>Saccharomycetes</taxon>
        <taxon>Saccharomycetales</taxon>
        <taxon>Saccharomycetaceae</taxon>
        <taxon>Vanderwaltozyma</taxon>
    </lineage>
</organism>
<dbReference type="PhylomeDB" id="A7TK47"/>
<dbReference type="PANTHER" id="PTHR21600">
    <property type="entry name" value="MITOCHONDRIAL RNA PSEUDOURIDINE SYNTHASE"/>
    <property type="match status" value="1"/>
</dbReference>
<sequence>MSADVYYANGLRNIIPYLSKRSSYAKGRWVGLPLLTVLTKEFRKQGPDEYLKGIKSGRYKIRRGDRFLEVQDVLELPIEHKDIIGMTTHNHEPPVKQWCTSIEEENSIVEGKIGGIDIVYEDDELLVVNKPSGIPVHPTGQYYLNTLTEILKKHGKLVSPCYRLDKTTSGLLIMAKNQIIASKLQEKIRVHDMTKLYLARVEGQFPKILEVPTDLILTQEMILERIMTPALKSSVDSDIFTLELKKQFPAGLSPSREAKTDFYPVKYIPDLDQSIVLCKPLTGRTHQIRIHLARLGFPIVNDHFYNLRHSKYPKRSRFLLELASWEKSGLPPSTLKEKFDQLEEELREYQNSSSMQRNDEVCEICGSDLSSPIKLNELELYLHAWRYSDNENNFNFVTEIPKWIE</sequence>
<protein>
    <recommendedName>
        <fullName evidence="1">Pseudouridine synthase RsuA/RluA-like domain-containing protein</fullName>
    </recommendedName>
</protein>
<name>A7TK47_VANPO</name>
<proteinExistence type="predicted"/>
<dbReference type="GO" id="GO:0003723">
    <property type="term" value="F:RNA binding"/>
    <property type="evidence" value="ECO:0007669"/>
    <property type="project" value="InterPro"/>
</dbReference>
<keyword evidence="3" id="KW-1185">Reference proteome</keyword>
<dbReference type="STRING" id="436907.A7TK47"/>
<dbReference type="InterPro" id="IPR006224">
    <property type="entry name" value="PsdUridine_synth_RluA-like_CS"/>
</dbReference>
<dbReference type="Pfam" id="PF00849">
    <property type="entry name" value="PseudoU_synth_2"/>
    <property type="match status" value="1"/>
</dbReference>
<feature type="domain" description="Pseudouridine synthase RsuA/RluA-like" evidence="1">
    <location>
        <begin position="125"/>
        <end position="293"/>
    </location>
</feature>
<dbReference type="InterPro" id="IPR020103">
    <property type="entry name" value="PsdUridine_synth_cat_dom_sf"/>
</dbReference>
<dbReference type="InterPro" id="IPR006145">
    <property type="entry name" value="PsdUridine_synth_RsuA/RluA"/>
</dbReference>
<dbReference type="KEGG" id="vpo:Kpol_1060p49"/>
<evidence type="ECO:0000313" key="2">
    <source>
        <dbReference type="EMBL" id="EDO17393.1"/>
    </source>
</evidence>
<dbReference type="GO" id="GO:0009982">
    <property type="term" value="F:pseudouridine synthase activity"/>
    <property type="evidence" value="ECO:0007669"/>
    <property type="project" value="EnsemblFungi"/>
</dbReference>
<dbReference type="InParanoid" id="A7TK47"/>
<gene>
    <name evidence="2" type="ORF">Kpol_1060p49</name>
</gene>
<dbReference type="InterPro" id="IPR050188">
    <property type="entry name" value="RluA_PseudoU_synthase"/>
</dbReference>
<dbReference type="GeneID" id="5545611"/>
<reference evidence="2 3" key="1">
    <citation type="journal article" date="2007" name="Proc. Natl. Acad. Sci. U.S.A.">
        <title>Independent sorting-out of thousands of duplicated gene pairs in two yeast species descended from a whole-genome duplication.</title>
        <authorList>
            <person name="Scannell D.R."/>
            <person name="Frank A.C."/>
            <person name="Conant G.C."/>
            <person name="Byrne K.P."/>
            <person name="Woolfit M."/>
            <person name="Wolfe K.H."/>
        </authorList>
    </citation>
    <scope>NUCLEOTIDE SEQUENCE [LARGE SCALE GENOMIC DNA]</scope>
    <source>
        <strain evidence="3">ATCC 22028 / DSM 70294 / BCRC 21397 / CBS 2163 / NBRC 10782 / NRRL Y-8283 / UCD 57-17</strain>
    </source>
</reference>
<dbReference type="GO" id="GO:0031119">
    <property type="term" value="P:tRNA pseudouridine synthesis"/>
    <property type="evidence" value="ECO:0007669"/>
    <property type="project" value="EnsemblFungi"/>
</dbReference>
<dbReference type="PANTHER" id="PTHR21600:SF42">
    <property type="entry name" value="TRNA PSEUDOURIDINE(31) SYNTHASE"/>
    <property type="match status" value="1"/>
</dbReference>
<dbReference type="EMBL" id="DS480405">
    <property type="protein sequence ID" value="EDO17393.1"/>
    <property type="molecule type" value="Genomic_DNA"/>
</dbReference>
<dbReference type="FunCoup" id="A7TK47">
    <property type="interactions" value="128"/>
</dbReference>
<dbReference type="GO" id="GO:0005739">
    <property type="term" value="C:mitochondrion"/>
    <property type="evidence" value="ECO:0007669"/>
    <property type="project" value="EnsemblFungi"/>
</dbReference>
<dbReference type="SUPFAM" id="SSF55120">
    <property type="entry name" value="Pseudouridine synthase"/>
    <property type="match status" value="1"/>
</dbReference>
<dbReference type="GO" id="GO:0000455">
    <property type="term" value="P:enzyme-directed rRNA pseudouridine synthesis"/>
    <property type="evidence" value="ECO:0007669"/>
    <property type="project" value="TreeGrafter"/>
</dbReference>
<dbReference type="RefSeq" id="XP_001645251.1">
    <property type="nucleotide sequence ID" value="XM_001645201.1"/>
</dbReference>
<dbReference type="HOGENOM" id="CLU_016902_12_1_1"/>